<dbReference type="InterPro" id="IPR037401">
    <property type="entry name" value="SnoaL-like"/>
</dbReference>
<dbReference type="Gene3D" id="3.10.450.50">
    <property type="match status" value="1"/>
</dbReference>
<keyword evidence="3" id="KW-1185">Reference proteome</keyword>
<evidence type="ECO:0000313" key="3">
    <source>
        <dbReference type="Proteomes" id="UP000252884"/>
    </source>
</evidence>
<dbReference type="RefSeq" id="WP_114472482.1">
    <property type="nucleotide sequence ID" value="NZ_QPJK01000016.1"/>
</dbReference>
<reference evidence="2 3" key="1">
    <citation type="submission" date="2018-07" db="EMBL/GenBank/DDBJ databases">
        <title>Genomic Encyclopedia of Type Strains, Phase IV (KMG-IV): sequencing the most valuable type-strain genomes for metagenomic binning, comparative biology and taxonomic classification.</title>
        <authorList>
            <person name="Goeker M."/>
        </authorList>
    </citation>
    <scope>NUCLEOTIDE SEQUENCE [LARGE SCALE GENOMIC DNA]</scope>
    <source>
        <strain evidence="2 3">DSM 21634</strain>
    </source>
</reference>
<gene>
    <name evidence="2" type="ORF">DES41_116106</name>
</gene>
<proteinExistence type="predicted"/>
<dbReference type="OrthoDB" id="9808719at2"/>
<evidence type="ECO:0000259" key="1">
    <source>
        <dbReference type="Pfam" id="PF12680"/>
    </source>
</evidence>
<dbReference type="EMBL" id="QPJK01000016">
    <property type="protein sequence ID" value="RCW64199.1"/>
    <property type="molecule type" value="Genomic_DNA"/>
</dbReference>
<organism evidence="2 3">
    <name type="scientific">Pseudorhodoferax soli</name>
    <dbReference type="NCBI Taxonomy" id="545864"/>
    <lineage>
        <taxon>Bacteria</taxon>
        <taxon>Pseudomonadati</taxon>
        <taxon>Pseudomonadota</taxon>
        <taxon>Betaproteobacteria</taxon>
        <taxon>Burkholderiales</taxon>
        <taxon>Comamonadaceae</taxon>
    </lineage>
</organism>
<protein>
    <submittedName>
        <fullName evidence="2">SnoaL-like protein</fullName>
    </submittedName>
</protein>
<sequence length="124" mass="13256">MNTVNDYQAIAQQYIAAWNASGAERTHAIAQAFAPDARYTDPLMQARGHAALDQMIGAAQQQFGGLRFHLDGQADGHGERLRFRWTLGPDADTAVAKGTDFALLAGDGRLAEVSGFLDLVPQAG</sequence>
<feature type="domain" description="SnoaL-like" evidence="1">
    <location>
        <begin position="12"/>
        <end position="112"/>
    </location>
</feature>
<dbReference type="SUPFAM" id="SSF54427">
    <property type="entry name" value="NTF2-like"/>
    <property type="match status" value="1"/>
</dbReference>
<dbReference type="Pfam" id="PF12680">
    <property type="entry name" value="SnoaL_2"/>
    <property type="match status" value="1"/>
</dbReference>
<name>A0A368X900_9BURK</name>
<comment type="caution">
    <text evidence="2">The sequence shown here is derived from an EMBL/GenBank/DDBJ whole genome shotgun (WGS) entry which is preliminary data.</text>
</comment>
<accession>A0A368X900</accession>
<dbReference type="InterPro" id="IPR032710">
    <property type="entry name" value="NTF2-like_dom_sf"/>
</dbReference>
<dbReference type="AlphaFoldDB" id="A0A368X900"/>
<dbReference type="Proteomes" id="UP000252884">
    <property type="component" value="Unassembled WGS sequence"/>
</dbReference>
<evidence type="ECO:0000313" key="2">
    <source>
        <dbReference type="EMBL" id="RCW64199.1"/>
    </source>
</evidence>